<dbReference type="AlphaFoldDB" id="A0A4Q9DF09"/>
<keyword evidence="3" id="KW-0804">Transcription</keyword>
<keyword evidence="5" id="KW-1133">Transmembrane helix</keyword>
<name>A0A4Q9DF09_9BACL</name>
<comment type="caution">
    <text evidence="7">The sequence shown here is derived from an EMBL/GenBank/DDBJ whole genome shotgun (WGS) entry which is preliminary data.</text>
</comment>
<dbReference type="Pfam" id="PF17853">
    <property type="entry name" value="GGDEF_2"/>
    <property type="match status" value="1"/>
</dbReference>
<accession>A0A4Q9DF09</accession>
<dbReference type="EMBL" id="SIRE01000032">
    <property type="protein sequence ID" value="TBL70431.1"/>
    <property type="molecule type" value="Genomic_DNA"/>
</dbReference>
<evidence type="ECO:0000256" key="1">
    <source>
        <dbReference type="ARBA" id="ARBA00023015"/>
    </source>
</evidence>
<dbReference type="Gene3D" id="1.10.10.60">
    <property type="entry name" value="Homeodomain-like"/>
    <property type="match status" value="2"/>
</dbReference>
<keyword evidence="2" id="KW-0238">DNA-binding</keyword>
<dbReference type="OrthoDB" id="1975037at2"/>
<evidence type="ECO:0000256" key="3">
    <source>
        <dbReference type="ARBA" id="ARBA00023163"/>
    </source>
</evidence>
<dbReference type="PANTHER" id="PTHR43280">
    <property type="entry name" value="ARAC-FAMILY TRANSCRIPTIONAL REGULATOR"/>
    <property type="match status" value="1"/>
</dbReference>
<protein>
    <submittedName>
        <fullName evidence="7">Helix-turn-helix domain-containing protein</fullName>
    </submittedName>
</protein>
<dbReference type="InterPro" id="IPR041522">
    <property type="entry name" value="CdaR_GGDEF"/>
</dbReference>
<gene>
    <name evidence="7" type="ORF">EYB31_33485</name>
</gene>
<dbReference type="GO" id="GO:0003700">
    <property type="term" value="F:DNA-binding transcription factor activity"/>
    <property type="evidence" value="ECO:0007669"/>
    <property type="project" value="InterPro"/>
</dbReference>
<dbReference type="Proteomes" id="UP000293142">
    <property type="component" value="Unassembled WGS sequence"/>
</dbReference>
<evidence type="ECO:0000313" key="8">
    <source>
        <dbReference type="Proteomes" id="UP000293142"/>
    </source>
</evidence>
<dbReference type="InterPro" id="IPR009057">
    <property type="entry name" value="Homeodomain-like_sf"/>
</dbReference>
<reference evidence="7 8" key="1">
    <citation type="submission" date="2019-02" db="EMBL/GenBank/DDBJ databases">
        <title>Paenibacillus sp. nov., isolated from surface-sterilized tissue of Thalictrum simplex L.</title>
        <authorList>
            <person name="Tuo L."/>
        </authorList>
    </citation>
    <scope>NUCLEOTIDE SEQUENCE [LARGE SCALE GENOMIC DNA]</scope>
    <source>
        <strain evidence="7 8">N2SHLJ1</strain>
    </source>
</reference>
<feature type="domain" description="HTH araC/xylS-type" evidence="6">
    <location>
        <begin position="677"/>
        <end position="777"/>
    </location>
</feature>
<sequence>MKRWWEALRAKADMLFAGTNYLRRMIWLGCIAVAVPIVLSGTGYYHFAMSKLSHQFQEESRSSLDQLKERMENALTRIELESLQMSAGSMIRSALSKRDFASQYVQQTEIMDALLVQKNSDNLIEEIVFYERASNVVLSSSYGSASLENSPQKDVLRGVFSMKTQGSWVYTPGIGPDGSMTYVRLLPVMKIGAPQGALLIHVRIDALRKQLFNTGQNALQQSLLVMDADRTVMLHSSDNAAIGQAAERVPMLKWILNQDGASEYDLLTYDKGKLLVMYHKTALDRVYVITMPEEVLSGQLAWIRAFVALSVLLCLCLGVLLTYLASKVVYSPIDKLAKYGEKLRSVGESKTAGAKQNEIEFIYSCLSFLNEQAETLDRYVKSVQPNLRDQFLIKLLKSNGRFDRKAAEPYLQLYHIPQAGTYVAMIVKVDNLFKEKRFLPNEGAVIVFAVNNVMLELLERYPGLQGYIIDLDGKESAAIVHFAETENDPSEQKRLIGLFAEEVCASLKNYMSFTVSVGIGGGREGIGSLHESYREARLALQQRLLEEVDAVLFYDPESVAREKVFSFNYPKSLETLLIEALSRGELAEAEKLLLQFSRTIRTSDSYDTVMQCYHVLLSSVIQALEHEGYGAMDQLDSNLFEQLKLRQTSQEVQDWFIETLFPLYRHITEEFRANEVQHAVRRVCRHIEEHEGTPTLVECAELVRLSPSYLSRMFKKETSVSFIEYVMKFKLEKAKRLLAETDHSVMEIAGMVGYSERNLNRAFQKNFNHSPKQYRNSTRTGGQ</sequence>
<evidence type="ECO:0000313" key="7">
    <source>
        <dbReference type="EMBL" id="TBL70431.1"/>
    </source>
</evidence>
<dbReference type="InterPro" id="IPR018060">
    <property type="entry name" value="HTH_AraC"/>
</dbReference>
<dbReference type="PANTHER" id="PTHR43280:SF2">
    <property type="entry name" value="HTH-TYPE TRANSCRIPTIONAL REGULATOR EXSA"/>
    <property type="match status" value="1"/>
</dbReference>
<evidence type="ECO:0000256" key="2">
    <source>
        <dbReference type="ARBA" id="ARBA00023125"/>
    </source>
</evidence>
<dbReference type="RefSeq" id="WP_131017950.1">
    <property type="nucleotide sequence ID" value="NZ_SIRE01000032.1"/>
</dbReference>
<dbReference type="Pfam" id="PF12833">
    <property type="entry name" value="HTH_18"/>
    <property type="match status" value="1"/>
</dbReference>
<dbReference type="SMART" id="SM00342">
    <property type="entry name" value="HTH_ARAC"/>
    <property type="match status" value="1"/>
</dbReference>
<feature type="transmembrane region" description="Helical" evidence="5">
    <location>
        <begin position="25"/>
        <end position="47"/>
    </location>
</feature>
<keyword evidence="5" id="KW-0472">Membrane</keyword>
<dbReference type="GO" id="GO:0043565">
    <property type="term" value="F:sequence-specific DNA binding"/>
    <property type="evidence" value="ECO:0007669"/>
    <property type="project" value="InterPro"/>
</dbReference>
<keyword evidence="5" id="KW-0812">Transmembrane</keyword>
<dbReference type="PROSITE" id="PS01124">
    <property type="entry name" value="HTH_ARAC_FAMILY_2"/>
    <property type="match status" value="1"/>
</dbReference>
<proteinExistence type="predicted"/>
<evidence type="ECO:0000256" key="5">
    <source>
        <dbReference type="SAM" id="Phobius"/>
    </source>
</evidence>
<dbReference type="SUPFAM" id="SSF46689">
    <property type="entry name" value="Homeodomain-like"/>
    <property type="match status" value="2"/>
</dbReference>
<evidence type="ECO:0000259" key="6">
    <source>
        <dbReference type="PROSITE" id="PS01124"/>
    </source>
</evidence>
<evidence type="ECO:0000256" key="4">
    <source>
        <dbReference type="SAM" id="Coils"/>
    </source>
</evidence>
<organism evidence="7 8">
    <name type="scientific">Paenibacillus thalictri</name>
    <dbReference type="NCBI Taxonomy" id="2527873"/>
    <lineage>
        <taxon>Bacteria</taxon>
        <taxon>Bacillati</taxon>
        <taxon>Bacillota</taxon>
        <taxon>Bacilli</taxon>
        <taxon>Bacillales</taxon>
        <taxon>Paenibacillaceae</taxon>
        <taxon>Paenibacillus</taxon>
    </lineage>
</organism>
<keyword evidence="1" id="KW-0805">Transcription regulation</keyword>
<keyword evidence="8" id="KW-1185">Reference proteome</keyword>
<keyword evidence="4" id="KW-0175">Coiled coil</keyword>
<feature type="coiled-coil region" evidence="4">
    <location>
        <begin position="57"/>
        <end position="84"/>
    </location>
</feature>